<accession>A0ABV6IXG5</accession>
<comment type="similarity">
    <text evidence="1 8">Belongs to the cytidylate kinase family. Type 1 subfamily.</text>
</comment>
<comment type="catalytic activity">
    <reaction evidence="6 8">
        <text>dCMP + ATP = dCDP + ADP</text>
        <dbReference type="Rhea" id="RHEA:25094"/>
        <dbReference type="ChEBI" id="CHEBI:30616"/>
        <dbReference type="ChEBI" id="CHEBI:57566"/>
        <dbReference type="ChEBI" id="CHEBI:58593"/>
        <dbReference type="ChEBI" id="CHEBI:456216"/>
        <dbReference type="EC" id="2.7.4.25"/>
    </reaction>
</comment>
<protein>
    <recommendedName>
        <fullName evidence="8">Cytidylate kinase</fullName>
        <shortName evidence="8">CK</shortName>
        <ecNumber evidence="8">2.7.4.25</ecNumber>
    </recommendedName>
    <alternativeName>
        <fullName evidence="8">Cytidine monophosphate kinase</fullName>
        <shortName evidence="8">CMP kinase</shortName>
    </alternativeName>
</protein>
<proteinExistence type="inferred from homology"/>
<evidence type="ECO:0000256" key="2">
    <source>
        <dbReference type="ARBA" id="ARBA00022679"/>
    </source>
</evidence>
<evidence type="ECO:0000256" key="4">
    <source>
        <dbReference type="ARBA" id="ARBA00022777"/>
    </source>
</evidence>
<dbReference type="NCBIfam" id="TIGR00017">
    <property type="entry name" value="cmk"/>
    <property type="match status" value="1"/>
</dbReference>
<comment type="subcellular location">
    <subcellularLocation>
        <location evidence="8">Cytoplasm</location>
    </subcellularLocation>
</comment>
<evidence type="ECO:0000256" key="8">
    <source>
        <dbReference type="HAMAP-Rule" id="MF_00238"/>
    </source>
</evidence>
<organism evidence="10 11">
    <name type="scientific">Muricoccus vinaceus</name>
    <dbReference type="NCBI Taxonomy" id="424704"/>
    <lineage>
        <taxon>Bacteria</taxon>
        <taxon>Pseudomonadati</taxon>
        <taxon>Pseudomonadota</taxon>
        <taxon>Alphaproteobacteria</taxon>
        <taxon>Acetobacterales</taxon>
        <taxon>Roseomonadaceae</taxon>
        <taxon>Muricoccus</taxon>
    </lineage>
</organism>
<keyword evidence="11" id="KW-1185">Reference proteome</keyword>
<evidence type="ECO:0000313" key="11">
    <source>
        <dbReference type="Proteomes" id="UP001589789"/>
    </source>
</evidence>
<feature type="binding site" evidence="8">
    <location>
        <begin position="11"/>
        <end position="19"/>
    </location>
    <ligand>
        <name>ATP</name>
        <dbReference type="ChEBI" id="CHEBI:30616"/>
    </ligand>
</feature>
<evidence type="ECO:0000256" key="1">
    <source>
        <dbReference type="ARBA" id="ARBA00009427"/>
    </source>
</evidence>
<dbReference type="HAMAP" id="MF_00238">
    <property type="entry name" value="Cytidyl_kinase_type1"/>
    <property type="match status" value="1"/>
</dbReference>
<gene>
    <name evidence="8 10" type="primary">cmk</name>
    <name evidence="10" type="ORF">ACFFIC_22490</name>
</gene>
<dbReference type="InterPro" id="IPR011994">
    <property type="entry name" value="Cytidylate_kinase_dom"/>
</dbReference>
<dbReference type="SUPFAM" id="SSF52540">
    <property type="entry name" value="P-loop containing nucleoside triphosphate hydrolases"/>
    <property type="match status" value="1"/>
</dbReference>
<dbReference type="InterPro" id="IPR003136">
    <property type="entry name" value="Cytidylate_kin"/>
</dbReference>
<dbReference type="EC" id="2.7.4.25" evidence="8"/>
<feature type="domain" description="Cytidylate kinase" evidence="9">
    <location>
        <begin position="7"/>
        <end position="196"/>
    </location>
</feature>
<name>A0ABV6IXG5_9PROT</name>
<keyword evidence="5 8" id="KW-0067">ATP-binding</keyword>
<keyword evidence="8" id="KW-0963">Cytoplasm</keyword>
<evidence type="ECO:0000259" key="9">
    <source>
        <dbReference type="Pfam" id="PF02224"/>
    </source>
</evidence>
<dbReference type="Pfam" id="PF02224">
    <property type="entry name" value="Cytidylate_kin"/>
    <property type="match status" value="1"/>
</dbReference>
<keyword evidence="2 8" id="KW-0808">Transferase</keyword>
<evidence type="ECO:0000313" key="10">
    <source>
        <dbReference type="EMBL" id="MFC0388284.1"/>
    </source>
</evidence>
<keyword evidence="3 8" id="KW-0547">Nucleotide-binding</keyword>
<comment type="caution">
    <text evidence="10">The sequence shown here is derived from an EMBL/GenBank/DDBJ whole genome shotgun (WGS) entry which is preliminary data.</text>
</comment>
<dbReference type="CDD" id="cd02020">
    <property type="entry name" value="CMPK"/>
    <property type="match status" value="1"/>
</dbReference>
<sequence length="211" mass="22391">MVDPVVVAVDGPAAAGKGTLARRLARELGLPYLDTGLLYRAVARRVLLAGGLPTDPAAAEAAARGLDAADLERGDLRGPEVDQGASQVAAQPEVRAALLDFQRDFAARQGGVMDGRDIGTVVCPDARVKLFVTASPEARARRRWLERAGRGEMVVLEEVAAEMALRDARDAARDVAPMRPAGDALLLDTTELDAEAAFREAWTLVQARLSV</sequence>
<reference evidence="10 11" key="1">
    <citation type="submission" date="2024-09" db="EMBL/GenBank/DDBJ databases">
        <authorList>
            <person name="Sun Q."/>
            <person name="Mori K."/>
        </authorList>
    </citation>
    <scope>NUCLEOTIDE SEQUENCE [LARGE SCALE GENOMIC DNA]</scope>
    <source>
        <strain evidence="10 11">CCM 7468</strain>
    </source>
</reference>
<comment type="catalytic activity">
    <reaction evidence="7 8">
        <text>CMP + ATP = CDP + ADP</text>
        <dbReference type="Rhea" id="RHEA:11600"/>
        <dbReference type="ChEBI" id="CHEBI:30616"/>
        <dbReference type="ChEBI" id="CHEBI:58069"/>
        <dbReference type="ChEBI" id="CHEBI:60377"/>
        <dbReference type="ChEBI" id="CHEBI:456216"/>
        <dbReference type="EC" id="2.7.4.25"/>
    </reaction>
</comment>
<dbReference type="RefSeq" id="WP_377054810.1">
    <property type="nucleotide sequence ID" value="NZ_JBHLVZ010000083.1"/>
</dbReference>
<dbReference type="GO" id="GO:0016301">
    <property type="term" value="F:kinase activity"/>
    <property type="evidence" value="ECO:0007669"/>
    <property type="project" value="UniProtKB-KW"/>
</dbReference>
<evidence type="ECO:0000256" key="6">
    <source>
        <dbReference type="ARBA" id="ARBA00047615"/>
    </source>
</evidence>
<dbReference type="EMBL" id="JBHLVZ010000083">
    <property type="protein sequence ID" value="MFC0388284.1"/>
    <property type="molecule type" value="Genomic_DNA"/>
</dbReference>
<dbReference type="Proteomes" id="UP001589789">
    <property type="component" value="Unassembled WGS sequence"/>
</dbReference>
<evidence type="ECO:0000256" key="3">
    <source>
        <dbReference type="ARBA" id="ARBA00022741"/>
    </source>
</evidence>
<dbReference type="InterPro" id="IPR027417">
    <property type="entry name" value="P-loop_NTPase"/>
</dbReference>
<keyword evidence="4 8" id="KW-0418">Kinase</keyword>
<evidence type="ECO:0000256" key="7">
    <source>
        <dbReference type="ARBA" id="ARBA00048478"/>
    </source>
</evidence>
<dbReference type="Gene3D" id="3.40.50.300">
    <property type="entry name" value="P-loop containing nucleotide triphosphate hydrolases"/>
    <property type="match status" value="1"/>
</dbReference>
<evidence type="ECO:0000256" key="5">
    <source>
        <dbReference type="ARBA" id="ARBA00022840"/>
    </source>
</evidence>